<dbReference type="InterPro" id="IPR022125">
    <property type="entry name" value="U3snoRNP10_N"/>
</dbReference>
<dbReference type="InterPro" id="IPR040191">
    <property type="entry name" value="UTP10"/>
</dbReference>
<comment type="subcellular location">
    <subcellularLocation>
        <location evidence="1">Nucleus</location>
        <location evidence="1">Nucleolus</location>
    </subcellularLocation>
</comment>
<dbReference type="GO" id="GO:0034455">
    <property type="term" value="C:t-UTP complex"/>
    <property type="evidence" value="ECO:0007669"/>
    <property type="project" value="TreeGrafter"/>
</dbReference>
<sequence>MATSIASQLQAIKSLVLADEEPLKRPFTRPSILFNPKEAADIDIDTILNIALSGLEVLTSVDGRFRDYKNDLFSHKSKDLDRELMGIEENNKINATISSYFRLLSGHLQLPASLKTLEYLIRRFKIHVYNTEELILCALPYHDTHAFVRIVQLLNLGNNKWKFLEGVKVSGAPPPRTVIVQQCIRDMGVLEVLCNYASPTKKFLPSRPTINFCTAVVVEALGSVTTVDSDAVKRILPFVVSGLQPGTKGGSDHKAGALMIVALLANKVALSPKLVKSLIRSIAEIAREDVKESTDLQWFRLSLMALINLVQLQPVDTFPKKALDILKEIRDIAELLLGLSQEFNIDRFLSVLLESLVDYCSSDELCHLTLISIIEKVPMKNLVGHVVSNILFSCLRLSQKDSNSTSSGSWAKRTLVAINAKYPFELRGAVRKFLEETKAKSKKEDTGFEILSKVLDGNIDVSEAIPDSKIWFALHHPKAEVRRATLSGLNSSGVLKTKAVDPQRLVTIQDAILHQLHDDDLTVVQAALSIDGLPGMISPSDLLEGLNDVLKRCVIILMSNSSDKLALAGDVAVSCLKIVISSFPGMNDHFKKLSAMIFPLLLILPKTQKTNLKILELAKEQKLPFYHNIAVVSSKRKKSEPGSLSSINMEIVSSLAETFLKHPDEYLSLLTESCSNFKLSKTLFFMVLMQSLQMQNSRIGHSLALFEACFSVLKSEWEVFEYRFDGSVNEFSAEILSWDCRKFLDQLFDTDIEALNTKLLICIFWRLLEAFILAMPADVLLVGPLPDSLLFSCLLRLLWQVVIFAIVVSCHTFYLVMTVEYIYSLLPQDVNERWYSRLEELFVFFANSRLKHVFKEHRHYLVSKCKVSLVRFLSKFFTEEDVPAAVQIESLHCFTFLCSQADDSLLFELLAEFPSVLIPLASDNQETRVAAMGCIDGLYALWRRFDFSSKKNGSTALWSHFLDDLLGLMVQQKRLILSDKKFLSSFMTSLLSSSCNSLLVPESIGQRFDQQTKDKTIAFILGSALKLSAFGKLMILSLLKGLGSAILHVKDVRSFLSLLLERHSQHYIELHSSSPKLSGNEIRILCLLLESCASLFSLDNHDFNVYLVKALQVEMMSPEDPAVIEPCIAVLQKLSSQFYAGLTTDMQECLFCHLVLLFRHANGAVQDAAREALLRLNIMCSTVGQVLDPILKQESLVIGSAYGKKKKKSDEHQKSNFHADVIYKGENALSFLSSLLDILLLKKDIANRDLLLGPLFKLLGKVFSDGWLQQGAAIAQDEKWIQSSSGICQTISTTLIYIQQKLLIVLEDISASLLHAIPLKDDIVNKVNVKMLVECARSTNDGVTRSHVFSLLSAVAKVLPDKILEHILDILAVIGEATITQNDSHSRHVFEVLISAIVPCWLSKTDDKDKILQVFVNVLPEVAEHRRQSIVVYLLRTLGECDSLASLFVLLFRSLVSRKGLSYLNNTHASESFASFAQREWEYAFALQICEQYSCGIWLPSLVMMLQKVGIGNLGQEMLMELLCAMELIVHKMHDPEFAFKLGSEEDSDNIQRKLEELMEQVVFLLQFVETRKKQMSVPITTRKDLKECMRAVLRTVTKVMNPAAYFKGIVNLLGNADGNVKKKALGLLCETVKDLDMAKPKHKRRRELDPDSNSRWFHLDDSAFESFRKMCSEVVLLVNNSTGESNISLKLTAVSTLEVLANRFASYDSVFNLCLVSVTNSISSRNLALASSCLRTTGALVNVLGLKALAELPLIMENVRKKSREISTYVDVQNESNEDKTQRESLMASVLITLEAVIDKLGGFLNPYLGDITELLVLCPEYLPGSDPKLKVKADAVRRLLTDKIQVRLALPPLLKIYSGAVDAGDSSLVIAFEILGNIISRMDRSSIGGFHGKIFDQCLLALDLRRQHRVSIQDIDIVEKSVISTVISLTMKLTETMFRPLFIRSIEWAQSDVEDIGSMKSKSIDRAIVFYSLVNKLAESHRSLFVPYFKYLLEGCVQHLTDARGVNTANSTRKKKKARIQEAGTIKEQNGSLSINHWQLRALVISSLHKCFLYDTASLKFLDSTNFQVLLKPIVSQLAAEPPAGLEEHLNVPTVKEVDDLLVVCIGQMAVTAGTDLLWKPLNHEVLMQTRSEKVRSRILGLRIVKYFVENLKDEYLVLLAETIPFLGELLEDVELPVKSLAQDIIKEMESLSGESLRQYL</sequence>
<dbReference type="Proteomes" id="UP001428341">
    <property type="component" value="Unassembled WGS sequence"/>
</dbReference>
<dbReference type="Pfam" id="PF23243">
    <property type="entry name" value="HEAT_HEATR1"/>
    <property type="match status" value="1"/>
</dbReference>
<reference evidence="9 10" key="1">
    <citation type="submission" date="2024-05" db="EMBL/GenBank/DDBJ databases">
        <title>Haplotype-resolved chromosome-level genome assembly of Huyou (Citrus changshanensis).</title>
        <authorList>
            <person name="Miao C."/>
            <person name="Chen W."/>
            <person name="Wu Y."/>
            <person name="Wang L."/>
            <person name="Zhao S."/>
            <person name="Grierson D."/>
            <person name="Xu C."/>
            <person name="Chen K."/>
        </authorList>
    </citation>
    <scope>NUCLEOTIDE SEQUENCE [LARGE SCALE GENOMIC DNA]</scope>
    <source>
        <strain evidence="9">01-14</strain>
        <tissue evidence="9">Leaf</tissue>
    </source>
</reference>
<dbReference type="GO" id="GO:0030515">
    <property type="term" value="F:snoRNA binding"/>
    <property type="evidence" value="ECO:0007669"/>
    <property type="project" value="TreeGrafter"/>
</dbReference>
<dbReference type="GO" id="GO:0000462">
    <property type="term" value="P:maturation of SSU-rRNA from tricistronic rRNA transcript (SSU-rRNA, 5.8S rRNA, LSU-rRNA)"/>
    <property type="evidence" value="ECO:0007669"/>
    <property type="project" value="TreeGrafter"/>
</dbReference>
<feature type="transmembrane region" description="Helical" evidence="7">
    <location>
        <begin position="797"/>
        <end position="817"/>
    </location>
</feature>
<dbReference type="Pfam" id="PF24477">
    <property type="entry name" value="ARM_At3g06530"/>
    <property type="match status" value="2"/>
</dbReference>
<evidence type="ECO:0000313" key="9">
    <source>
        <dbReference type="EMBL" id="KAK9181478.1"/>
    </source>
</evidence>
<keyword evidence="5" id="KW-0539">Nucleus</keyword>
<gene>
    <name evidence="9" type="ORF">WN944_024615</name>
</gene>
<evidence type="ECO:0000256" key="7">
    <source>
        <dbReference type="SAM" id="Phobius"/>
    </source>
</evidence>
<evidence type="ECO:0000259" key="8">
    <source>
        <dbReference type="SMART" id="SM01036"/>
    </source>
</evidence>
<dbReference type="GO" id="GO:0030686">
    <property type="term" value="C:90S preribosome"/>
    <property type="evidence" value="ECO:0007669"/>
    <property type="project" value="TreeGrafter"/>
</dbReference>
<dbReference type="GO" id="GO:0045943">
    <property type="term" value="P:positive regulation of transcription by RNA polymerase I"/>
    <property type="evidence" value="ECO:0007669"/>
    <property type="project" value="TreeGrafter"/>
</dbReference>
<name>A0AAP0LN99_9ROSI</name>
<organism evidence="9 10">
    <name type="scientific">Citrus x changshan-huyou</name>
    <dbReference type="NCBI Taxonomy" id="2935761"/>
    <lineage>
        <taxon>Eukaryota</taxon>
        <taxon>Viridiplantae</taxon>
        <taxon>Streptophyta</taxon>
        <taxon>Embryophyta</taxon>
        <taxon>Tracheophyta</taxon>
        <taxon>Spermatophyta</taxon>
        <taxon>Magnoliopsida</taxon>
        <taxon>eudicotyledons</taxon>
        <taxon>Gunneridae</taxon>
        <taxon>Pentapetalae</taxon>
        <taxon>rosids</taxon>
        <taxon>malvids</taxon>
        <taxon>Sapindales</taxon>
        <taxon>Rutaceae</taxon>
        <taxon>Aurantioideae</taxon>
        <taxon>Citrus</taxon>
    </lineage>
</organism>
<evidence type="ECO:0000256" key="3">
    <source>
        <dbReference type="ARBA" id="ARBA00022517"/>
    </source>
</evidence>
<dbReference type="EMBL" id="JBCGBO010000024">
    <property type="protein sequence ID" value="KAK9181478.1"/>
    <property type="molecule type" value="Genomic_DNA"/>
</dbReference>
<keyword evidence="10" id="KW-1185">Reference proteome</keyword>
<evidence type="ECO:0000313" key="10">
    <source>
        <dbReference type="Proteomes" id="UP001428341"/>
    </source>
</evidence>
<dbReference type="InterPro" id="IPR056384">
    <property type="entry name" value="ARM_At3g06530"/>
</dbReference>
<evidence type="ECO:0000256" key="5">
    <source>
        <dbReference type="ARBA" id="ARBA00023242"/>
    </source>
</evidence>
<evidence type="ECO:0000256" key="1">
    <source>
        <dbReference type="ARBA" id="ARBA00004604"/>
    </source>
</evidence>
<evidence type="ECO:0000256" key="2">
    <source>
        <dbReference type="ARBA" id="ARBA00010559"/>
    </source>
</evidence>
<evidence type="ECO:0000256" key="4">
    <source>
        <dbReference type="ARBA" id="ARBA00022552"/>
    </source>
</evidence>
<proteinExistence type="inferred from homology"/>
<dbReference type="SUPFAM" id="SSF48371">
    <property type="entry name" value="ARM repeat"/>
    <property type="match status" value="2"/>
</dbReference>
<accession>A0AAP0LN99</accession>
<keyword evidence="3" id="KW-0690">Ribosome biogenesis</keyword>
<dbReference type="Pfam" id="PF08146">
    <property type="entry name" value="BP28CT"/>
    <property type="match status" value="1"/>
</dbReference>
<dbReference type="PANTHER" id="PTHR13457">
    <property type="entry name" value="BAP28"/>
    <property type="match status" value="1"/>
</dbReference>
<protein>
    <recommendedName>
        <fullName evidence="8">BP28 C-terminal domain-containing protein</fullName>
    </recommendedName>
</protein>
<evidence type="ECO:0000256" key="6">
    <source>
        <dbReference type="ARBA" id="ARBA00023274"/>
    </source>
</evidence>
<dbReference type="PANTHER" id="PTHR13457:SF1">
    <property type="entry name" value="HEAT REPEAT-CONTAINING PROTEIN 1"/>
    <property type="match status" value="1"/>
</dbReference>
<dbReference type="GO" id="GO:0032040">
    <property type="term" value="C:small-subunit processome"/>
    <property type="evidence" value="ECO:0007669"/>
    <property type="project" value="TreeGrafter"/>
</dbReference>
<keyword evidence="4" id="KW-0698">rRNA processing</keyword>
<feature type="domain" description="BP28 C-terminal" evidence="8">
    <location>
        <begin position="1886"/>
        <end position="2061"/>
    </location>
</feature>
<dbReference type="Pfam" id="PF12397">
    <property type="entry name" value="U3snoRNP10"/>
    <property type="match status" value="1"/>
</dbReference>
<comment type="caution">
    <text evidence="9">The sequence shown here is derived from an EMBL/GenBank/DDBJ whole genome shotgun (WGS) entry which is preliminary data.</text>
</comment>
<dbReference type="InterPro" id="IPR016024">
    <property type="entry name" value="ARM-type_fold"/>
</dbReference>
<dbReference type="SMART" id="SM01036">
    <property type="entry name" value="BP28CT"/>
    <property type="match status" value="1"/>
</dbReference>
<dbReference type="InterPro" id="IPR056473">
    <property type="entry name" value="HEAT_Utp10/HEAT1"/>
</dbReference>
<keyword evidence="7" id="KW-0472">Membrane</keyword>
<keyword evidence="7" id="KW-1133">Transmembrane helix</keyword>
<comment type="similarity">
    <text evidence="2">Belongs to the HEATR1/UTP10 family.</text>
</comment>
<dbReference type="InterPro" id="IPR012954">
    <property type="entry name" value="BP28_C_dom"/>
</dbReference>
<keyword evidence="6" id="KW-0687">Ribonucleoprotein</keyword>
<keyword evidence="7" id="KW-0812">Transmembrane</keyword>